<dbReference type="Proteomes" id="UP000652761">
    <property type="component" value="Unassembled WGS sequence"/>
</dbReference>
<accession>A0A843W2V2</accession>
<sequence>MGHRYAKDVHLKESNWWNTGNYKKLGSLGCYQYGGDLQSYLQKKGHLKPHKALRLALDIARGMNYLHECKPDPIIHLDLRPKNILLDRGNQLKVAGFGLLQITKVSPDKAKLAQPDAKIHRTSLYMAPEVYKDEIFDRSADAFSFGLILYEVCLSICPCLFGFQMIEGVPAFHPKAPEDASKMICLEGLRPSFRSKSKSYPPDVKELIEGCWDPDPVVRPTFSEIIIRLDKTYAKTIRQGWWKDNFKLPWYVFLTNSIL</sequence>
<feature type="domain" description="Protein kinase" evidence="1">
    <location>
        <begin position="1"/>
        <end position="233"/>
    </location>
</feature>
<organism evidence="2 3">
    <name type="scientific">Colocasia esculenta</name>
    <name type="common">Wild taro</name>
    <name type="synonym">Arum esculentum</name>
    <dbReference type="NCBI Taxonomy" id="4460"/>
    <lineage>
        <taxon>Eukaryota</taxon>
        <taxon>Viridiplantae</taxon>
        <taxon>Streptophyta</taxon>
        <taxon>Embryophyta</taxon>
        <taxon>Tracheophyta</taxon>
        <taxon>Spermatophyta</taxon>
        <taxon>Magnoliopsida</taxon>
        <taxon>Liliopsida</taxon>
        <taxon>Araceae</taxon>
        <taxon>Aroideae</taxon>
        <taxon>Colocasieae</taxon>
        <taxon>Colocasia</taxon>
    </lineage>
</organism>
<comment type="caution">
    <text evidence="2">The sequence shown here is derived from an EMBL/GenBank/DDBJ whole genome shotgun (WGS) entry which is preliminary data.</text>
</comment>
<protein>
    <recommendedName>
        <fullName evidence="1">Protein kinase domain-containing protein</fullName>
    </recommendedName>
</protein>
<dbReference type="FunFam" id="1.10.510.10:FF:000355">
    <property type="entry name" value="Integrin-linked protein kinase family"/>
    <property type="match status" value="1"/>
</dbReference>
<dbReference type="Gene3D" id="1.10.510.10">
    <property type="entry name" value="Transferase(Phosphotransferase) domain 1"/>
    <property type="match status" value="1"/>
</dbReference>
<dbReference type="InterPro" id="IPR001245">
    <property type="entry name" value="Ser-Thr/Tyr_kinase_cat_dom"/>
</dbReference>
<dbReference type="PROSITE" id="PS00109">
    <property type="entry name" value="PROTEIN_KINASE_TYR"/>
    <property type="match status" value="1"/>
</dbReference>
<dbReference type="InterPro" id="IPR051681">
    <property type="entry name" value="Ser/Thr_Kinases-Pseudokinases"/>
</dbReference>
<dbReference type="PANTHER" id="PTHR44329">
    <property type="entry name" value="SERINE/THREONINE-PROTEIN KINASE TNNI3K-RELATED"/>
    <property type="match status" value="1"/>
</dbReference>
<keyword evidence="3" id="KW-1185">Reference proteome</keyword>
<proteinExistence type="predicted"/>
<dbReference type="GO" id="GO:0005524">
    <property type="term" value="F:ATP binding"/>
    <property type="evidence" value="ECO:0007669"/>
    <property type="project" value="InterPro"/>
</dbReference>
<dbReference type="SUPFAM" id="SSF56112">
    <property type="entry name" value="Protein kinase-like (PK-like)"/>
    <property type="match status" value="1"/>
</dbReference>
<dbReference type="PROSITE" id="PS50011">
    <property type="entry name" value="PROTEIN_KINASE_DOM"/>
    <property type="match status" value="1"/>
</dbReference>
<dbReference type="GO" id="GO:0004674">
    <property type="term" value="F:protein serine/threonine kinase activity"/>
    <property type="evidence" value="ECO:0007669"/>
    <property type="project" value="TreeGrafter"/>
</dbReference>
<dbReference type="OrthoDB" id="4062651at2759"/>
<evidence type="ECO:0000259" key="1">
    <source>
        <dbReference type="PROSITE" id="PS50011"/>
    </source>
</evidence>
<dbReference type="InterPro" id="IPR000719">
    <property type="entry name" value="Prot_kinase_dom"/>
</dbReference>
<gene>
    <name evidence="2" type="ORF">Taro_036344</name>
</gene>
<reference evidence="2" key="1">
    <citation type="submission" date="2017-07" db="EMBL/GenBank/DDBJ databases">
        <title>Taro Niue Genome Assembly and Annotation.</title>
        <authorList>
            <person name="Atibalentja N."/>
            <person name="Keating K."/>
            <person name="Fields C.J."/>
        </authorList>
    </citation>
    <scope>NUCLEOTIDE SEQUENCE</scope>
    <source>
        <strain evidence="2">Niue_2</strain>
        <tissue evidence="2">Leaf</tissue>
    </source>
</reference>
<dbReference type="InterPro" id="IPR008266">
    <property type="entry name" value="Tyr_kinase_AS"/>
</dbReference>
<evidence type="ECO:0000313" key="2">
    <source>
        <dbReference type="EMBL" id="MQM03559.1"/>
    </source>
</evidence>
<evidence type="ECO:0000313" key="3">
    <source>
        <dbReference type="Proteomes" id="UP000652761"/>
    </source>
</evidence>
<dbReference type="AlphaFoldDB" id="A0A843W2V2"/>
<dbReference type="EMBL" id="NMUH01003055">
    <property type="protein sequence ID" value="MQM03559.1"/>
    <property type="molecule type" value="Genomic_DNA"/>
</dbReference>
<name>A0A843W2V2_COLES</name>
<dbReference type="PANTHER" id="PTHR44329:SF7">
    <property type="entry name" value="OS02G0608500 PROTEIN"/>
    <property type="match status" value="1"/>
</dbReference>
<dbReference type="PIRSF" id="PIRSF000654">
    <property type="entry name" value="Integrin-linked_kinase"/>
    <property type="match status" value="1"/>
</dbReference>
<dbReference type="InterPro" id="IPR011009">
    <property type="entry name" value="Kinase-like_dom_sf"/>
</dbReference>
<dbReference type="Pfam" id="PF07714">
    <property type="entry name" value="PK_Tyr_Ser-Thr"/>
    <property type="match status" value="1"/>
</dbReference>